<dbReference type="PANTHER" id="PTHR45774">
    <property type="entry name" value="BTB/POZ DOMAIN-CONTAINING"/>
    <property type="match status" value="1"/>
</dbReference>
<dbReference type="InterPro" id="IPR008974">
    <property type="entry name" value="TRAF-like"/>
</dbReference>
<dbReference type="PROSITE" id="PS50144">
    <property type="entry name" value="MATH"/>
    <property type="match status" value="2"/>
</dbReference>
<evidence type="ECO:0008006" key="5">
    <source>
        <dbReference type="Google" id="ProtNLM"/>
    </source>
</evidence>
<dbReference type="InterPro" id="IPR011705">
    <property type="entry name" value="BACK"/>
</dbReference>
<dbReference type="Pfam" id="PF00651">
    <property type="entry name" value="BTB"/>
    <property type="match status" value="1"/>
</dbReference>
<proteinExistence type="predicted"/>
<dbReference type="InterPro" id="IPR000210">
    <property type="entry name" value="BTB/POZ_dom"/>
</dbReference>
<feature type="domain" description="MATH" evidence="2">
    <location>
        <begin position="265"/>
        <end position="399"/>
    </location>
</feature>
<dbReference type="AlphaFoldDB" id="A0ABD2M4K8"/>
<protein>
    <recommendedName>
        <fullName evidence="5">BTB domain-containing protein</fullName>
    </recommendedName>
</protein>
<dbReference type="Pfam" id="PF00917">
    <property type="entry name" value="MATH"/>
    <property type="match status" value="1"/>
</dbReference>
<dbReference type="CDD" id="cd00121">
    <property type="entry name" value="MATH"/>
    <property type="match status" value="1"/>
</dbReference>
<reference evidence="3 4" key="1">
    <citation type="submission" date="2024-10" db="EMBL/GenBank/DDBJ databases">
        <authorList>
            <person name="Kim D."/>
        </authorList>
    </citation>
    <scope>NUCLEOTIDE SEQUENCE [LARGE SCALE GENOMIC DNA]</scope>
    <source>
        <strain evidence="3">BH-2024</strain>
    </source>
</reference>
<organism evidence="3 4">
    <name type="scientific">Heterodera trifolii</name>
    <dbReference type="NCBI Taxonomy" id="157864"/>
    <lineage>
        <taxon>Eukaryota</taxon>
        <taxon>Metazoa</taxon>
        <taxon>Ecdysozoa</taxon>
        <taxon>Nematoda</taxon>
        <taxon>Chromadorea</taxon>
        <taxon>Rhabditida</taxon>
        <taxon>Tylenchina</taxon>
        <taxon>Tylenchomorpha</taxon>
        <taxon>Tylenchoidea</taxon>
        <taxon>Heteroderidae</taxon>
        <taxon>Heteroderinae</taxon>
        <taxon>Heterodera</taxon>
    </lineage>
</organism>
<dbReference type="SMART" id="SM00061">
    <property type="entry name" value="MATH"/>
    <property type="match status" value="3"/>
</dbReference>
<name>A0ABD2M4K8_9BILA</name>
<accession>A0ABD2M4K8</accession>
<dbReference type="InterPro" id="IPR011333">
    <property type="entry name" value="SKP1/BTB/POZ_sf"/>
</dbReference>
<dbReference type="Gene3D" id="1.25.40.420">
    <property type="match status" value="1"/>
</dbReference>
<dbReference type="SUPFAM" id="SSF49599">
    <property type="entry name" value="TRAF domain-like"/>
    <property type="match status" value="3"/>
</dbReference>
<dbReference type="InterPro" id="IPR002083">
    <property type="entry name" value="MATH/TRAF_dom"/>
</dbReference>
<dbReference type="SUPFAM" id="SSF54695">
    <property type="entry name" value="POZ domain"/>
    <property type="match status" value="1"/>
</dbReference>
<dbReference type="EMBL" id="JBICBT010000134">
    <property type="protein sequence ID" value="KAL3122446.1"/>
    <property type="molecule type" value="Genomic_DNA"/>
</dbReference>
<gene>
    <name evidence="3" type="ORF">niasHT_006326</name>
</gene>
<dbReference type="SMART" id="SM00225">
    <property type="entry name" value="BTB"/>
    <property type="match status" value="1"/>
</dbReference>
<dbReference type="PROSITE" id="PS50097">
    <property type="entry name" value="BTB"/>
    <property type="match status" value="1"/>
</dbReference>
<dbReference type="Pfam" id="PF22486">
    <property type="entry name" value="MATH_2"/>
    <property type="match status" value="2"/>
</dbReference>
<dbReference type="Pfam" id="PF07707">
    <property type="entry name" value="BACK"/>
    <property type="match status" value="1"/>
</dbReference>
<sequence>MSNSIQPISVRMKHLLSTGEYADVKFLVGDGDAKELLQAHKLILRSASEVFEAMFRFDSKNAKADNASANCLAVVEIPDVEAAAFKVMLSFIYADDLSELNGDNAMAVLCAAKKYIIPDLVLPSLQIPFSELRNVFLAYAQARLFELEDYCSDCLDYIDKNADALLNSDEFLQIDQKLLCEILERDQLQITENRRQMLGPALFKIRFPLFSHLEFAVQIVSSGILIVEEVAGIDQYHRQSKLCGSSGGLLYGPLQFPSHWRNLTFGTIVLHIEKVSEFAGEKVGTYRYSETAQIRGLSWNIVAKINAKNGSTDQKWLGIYIKCAAAKEDKNWSCECSAATFRIVSKKFDMENSTGKLLGKIFNHAENNAGFPGSISFADLLYPGNGFYNQNDDSVTLTVDFILKNAQADQFANVPRTSDRTIFMEIEKISEFFLEFVGSERKSDTVHIKGMPWKIVAQINGSADGEKCLGFYLLCAVPKGTPNWSRKCSASFRIVPRDPREAFDDRIFNNESPIHGFYNFVTFSYLEWVGTSSGWYNKEEDKSLLGNEIEKVSEFAREVIGSERKSETVHIKGFPWEIVAQINPKIMRHSKPIGRRIYNEKWLGIYLLCVGPKNDKHWSFKCSLTCQILSQKSGLADYKKNGPSNGHHFFSGTNGRGFSNFISFAQLMDSSNGFYDQSEDKVKLAIDFNVKDEDPGIDDFFAFTDFFFCWSSGLQFGI</sequence>
<dbReference type="Gene3D" id="2.60.210.10">
    <property type="entry name" value="Apoptosis, Tumor Necrosis Factor Receptor Associated Protein 2, Chain A"/>
    <property type="match status" value="3"/>
</dbReference>
<dbReference type="Gene3D" id="3.30.710.10">
    <property type="entry name" value="Potassium Channel Kv1.1, Chain A"/>
    <property type="match status" value="1"/>
</dbReference>
<dbReference type="PANTHER" id="PTHR45774:SF3">
    <property type="entry name" value="BTB (POZ) DOMAIN-CONTAINING 2B-RELATED"/>
    <property type="match status" value="1"/>
</dbReference>
<comment type="caution">
    <text evidence="3">The sequence shown here is derived from an EMBL/GenBank/DDBJ whole genome shotgun (WGS) entry which is preliminary data.</text>
</comment>
<dbReference type="Proteomes" id="UP001620626">
    <property type="component" value="Unassembled WGS sequence"/>
</dbReference>
<evidence type="ECO:0000313" key="4">
    <source>
        <dbReference type="Proteomes" id="UP001620626"/>
    </source>
</evidence>
<keyword evidence="4" id="KW-1185">Reference proteome</keyword>
<evidence type="ECO:0000259" key="2">
    <source>
        <dbReference type="PROSITE" id="PS50144"/>
    </source>
</evidence>
<feature type="domain" description="BTB" evidence="1">
    <location>
        <begin position="22"/>
        <end position="101"/>
    </location>
</feature>
<evidence type="ECO:0000259" key="1">
    <source>
        <dbReference type="PROSITE" id="PS50097"/>
    </source>
</evidence>
<feature type="domain" description="MATH" evidence="2">
    <location>
        <begin position="542"/>
        <end position="686"/>
    </location>
</feature>
<evidence type="ECO:0000313" key="3">
    <source>
        <dbReference type="EMBL" id="KAL3122446.1"/>
    </source>
</evidence>